<dbReference type="RefSeq" id="WP_193499840.1">
    <property type="nucleotide sequence ID" value="NZ_JADCKC010000001.1"/>
</dbReference>
<evidence type="ECO:0000313" key="2">
    <source>
        <dbReference type="Proteomes" id="UP000768567"/>
    </source>
</evidence>
<dbReference type="Gene3D" id="1.10.287.4300">
    <property type="entry name" value="Stage III sporulation protein AH-like"/>
    <property type="match status" value="1"/>
</dbReference>
<organism evidence="1 2">
    <name type="scientific">Gemmiger gallinarum</name>
    <dbReference type="NCBI Taxonomy" id="2779354"/>
    <lineage>
        <taxon>Bacteria</taxon>
        <taxon>Bacillati</taxon>
        <taxon>Bacillota</taxon>
        <taxon>Clostridia</taxon>
        <taxon>Eubacteriales</taxon>
        <taxon>Gemmiger</taxon>
    </lineage>
</organism>
<protein>
    <submittedName>
        <fullName evidence="1">SpoIIIAH-like family protein</fullName>
    </submittedName>
</protein>
<accession>A0ABR9R0A2</accession>
<name>A0ABR9R0A2_9FIRM</name>
<sequence length="223" mass="24165">MKVKQAGRGITMLALTAALGAAVYLNWSFSKQTPQTVSTDLPEEDAVSVSAEVESEPEAQAVQGEAGDTVAVYDPLTTEEQQTSQEAGDKNYGEAQLVSVNEDTGNEFFEAARLTREKSRDEALDTIEKTLKNSSLSDEEKQKMTDTLKEQISNIETESELETLIKAKGFVDCVVMLDGTSASVTVMTENDALTAAEVTKIRDVILSKCSEIKAQDITVVEVK</sequence>
<comment type="caution">
    <text evidence="1">The sequence shown here is derived from an EMBL/GenBank/DDBJ whole genome shotgun (WGS) entry which is preliminary data.</text>
</comment>
<evidence type="ECO:0000313" key="1">
    <source>
        <dbReference type="EMBL" id="MBE5036534.1"/>
    </source>
</evidence>
<keyword evidence="2" id="KW-1185">Reference proteome</keyword>
<dbReference type="Proteomes" id="UP000768567">
    <property type="component" value="Unassembled WGS sequence"/>
</dbReference>
<gene>
    <name evidence="1" type="ORF">INF35_01825</name>
</gene>
<dbReference type="InterPro" id="IPR024232">
    <property type="entry name" value="SpoIIIAH"/>
</dbReference>
<reference evidence="1 2" key="1">
    <citation type="submission" date="2020-10" db="EMBL/GenBank/DDBJ databases">
        <title>ChiBAC.</title>
        <authorList>
            <person name="Zenner C."/>
            <person name="Hitch T.C.A."/>
            <person name="Clavel T."/>
        </authorList>
    </citation>
    <scope>NUCLEOTIDE SEQUENCE [LARGE SCALE GENOMIC DNA]</scope>
    <source>
        <strain evidence="1 2">DSM 109015</strain>
    </source>
</reference>
<dbReference type="Pfam" id="PF12685">
    <property type="entry name" value="SpoIIIAH"/>
    <property type="match status" value="1"/>
</dbReference>
<proteinExistence type="predicted"/>
<dbReference type="EMBL" id="JADCKC010000001">
    <property type="protein sequence ID" value="MBE5036534.1"/>
    <property type="molecule type" value="Genomic_DNA"/>
</dbReference>
<dbReference type="InterPro" id="IPR038503">
    <property type="entry name" value="SpoIIIAH_sf"/>
</dbReference>